<dbReference type="EMBL" id="KN847896">
    <property type="protein sequence ID" value="KIR43856.1"/>
    <property type="molecule type" value="Genomic_DNA"/>
</dbReference>
<dbReference type="PANTHER" id="PTHR21068:SF43">
    <property type="entry name" value="SPARTIN"/>
    <property type="match status" value="1"/>
</dbReference>
<evidence type="ECO:0000313" key="3">
    <source>
        <dbReference type="EMBL" id="KIR43856.1"/>
    </source>
</evidence>
<dbReference type="Proteomes" id="UP000053392">
    <property type="component" value="Unassembled WGS sequence"/>
</dbReference>
<reference evidence="3 4" key="1">
    <citation type="submission" date="2015-01" db="EMBL/GenBank/DDBJ databases">
        <title>The Genome Sequence of Cryptococcus gattii Ram5.</title>
        <authorList>
            <consortium name="The Broad Institute Genomics Platform"/>
            <person name="Cuomo C."/>
            <person name="Litvintseva A."/>
            <person name="Chen Y."/>
            <person name="Heitman J."/>
            <person name="Sun S."/>
            <person name="Springer D."/>
            <person name="Dromer F."/>
            <person name="Young S."/>
            <person name="Zeng Q."/>
            <person name="Gargeya S."/>
            <person name="Abouelleil A."/>
            <person name="Alvarado L."/>
            <person name="Chapman S.B."/>
            <person name="Gainer-Dewar J."/>
            <person name="Goldberg J."/>
            <person name="Griggs A."/>
            <person name="Gujja S."/>
            <person name="Hansen M."/>
            <person name="Howarth C."/>
            <person name="Imamovic A."/>
            <person name="Larimer J."/>
            <person name="Murphy C."/>
            <person name="Naylor J."/>
            <person name="Pearson M."/>
            <person name="Priest M."/>
            <person name="Roberts A."/>
            <person name="Saif S."/>
            <person name="Shea T."/>
            <person name="Sykes S."/>
            <person name="Wortman J."/>
            <person name="Nusbaum C."/>
            <person name="Birren B."/>
        </authorList>
    </citation>
    <scope>NUCLEOTIDE SEQUENCE [LARGE SCALE GENOMIC DNA]</scope>
    <source>
        <strain evidence="3 4">Ram5</strain>
    </source>
</reference>
<dbReference type="AlphaFoldDB" id="A0A0D0V8K8"/>
<protein>
    <recommendedName>
        <fullName evidence="2">Senescence domain-containing protein</fullName>
    </recommendedName>
</protein>
<evidence type="ECO:0000259" key="2">
    <source>
        <dbReference type="Pfam" id="PF06911"/>
    </source>
</evidence>
<gene>
    <name evidence="3" type="ORF">I313_00702</name>
</gene>
<dbReference type="InterPro" id="IPR045036">
    <property type="entry name" value="Spartin-like"/>
</dbReference>
<feature type="domain" description="Senescence" evidence="2">
    <location>
        <begin position="151"/>
        <end position="322"/>
    </location>
</feature>
<accession>A0A0D0V8K8</accession>
<proteinExistence type="predicted"/>
<dbReference type="OrthoDB" id="2588405at2759"/>
<dbReference type="GO" id="GO:0005886">
    <property type="term" value="C:plasma membrane"/>
    <property type="evidence" value="ECO:0007669"/>
    <property type="project" value="TreeGrafter"/>
</dbReference>
<keyword evidence="4" id="KW-1185">Reference proteome</keyword>
<dbReference type="InterPro" id="IPR009686">
    <property type="entry name" value="Senescence/spartin_C"/>
</dbReference>
<dbReference type="PANTHER" id="PTHR21068">
    <property type="entry name" value="SPARTIN"/>
    <property type="match status" value="1"/>
</dbReference>
<dbReference type="HOGENOM" id="CLU_806574_0_0_1"/>
<organism evidence="3 4">
    <name type="scientific">Cryptococcus deuterogattii Ram5</name>
    <dbReference type="NCBI Taxonomy" id="1296110"/>
    <lineage>
        <taxon>Eukaryota</taxon>
        <taxon>Fungi</taxon>
        <taxon>Dikarya</taxon>
        <taxon>Basidiomycota</taxon>
        <taxon>Agaricomycotina</taxon>
        <taxon>Tremellomycetes</taxon>
        <taxon>Tremellales</taxon>
        <taxon>Cryptococcaceae</taxon>
        <taxon>Cryptococcus</taxon>
        <taxon>Cryptococcus gattii species complex</taxon>
    </lineage>
</organism>
<feature type="region of interest" description="Disordered" evidence="1">
    <location>
        <begin position="178"/>
        <end position="202"/>
    </location>
</feature>
<evidence type="ECO:0000313" key="4">
    <source>
        <dbReference type="Proteomes" id="UP000053392"/>
    </source>
</evidence>
<name>A0A0D0V8K8_9TREE</name>
<sequence>MSTLIEIPDCSVYHLPTPASDPLPLSSGTLTLVLLPPSPPTHNAETLTLTIGASSFPLSSKLPIQKLKSKDEHPWYSFSPAPAAPDGSKPVGQVRFTTKHSKSQDEWEATEASLKSFEAHLQTHNVWDERTLFVDDEWETGGETAAKPGWGETFAQTIVGAGHSLANRIHEYTDRHIAHTNPEKPAPPSETTANAARSAKETTDTFATKAEAASTVIGNTVHAGGSAAAAYLPDSVRPGQPVKEEEKSNFRKMAEEGWEQVGFAAKGVVEAASSVGGAISGDSHKAIEHNFGKEAESVAQDIGQSGANVGSSAASAVKGTSIAVQGANVVSGIATGGKPTEPEA</sequence>
<evidence type="ECO:0000256" key="1">
    <source>
        <dbReference type="SAM" id="MobiDB-lite"/>
    </source>
</evidence>
<dbReference type="Pfam" id="PF06911">
    <property type="entry name" value="Senescence"/>
    <property type="match status" value="1"/>
</dbReference>